<dbReference type="Proteomes" id="UP001054252">
    <property type="component" value="Unassembled WGS sequence"/>
</dbReference>
<dbReference type="SUPFAM" id="SSF53474">
    <property type="entry name" value="alpha/beta-Hydrolases"/>
    <property type="match status" value="1"/>
</dbReference>
<dbReference type="EMBL" id="BPVZ01000055">
    <property type="protein sequence ID" value="GKV20313.1"/>
    <property type="molecule type" value="Genomic_DNA"/>
</dbReference>
<dbReference type="InterPro" id="IPR029058">
    <property type="entry name" value="AB_hydrolase_fold"/>
</dbReference>
<evidence type="ECO:0000256" key="1">
    <source>
        <dbReference type="ARBA" id="ARBA00010515"/>
    </source>
</evidence>
<dbReference type="Pfam" id="PF07859">
    <property type="entry name" value="Abhydrolase_3"/>
    <property type="match status" value="1"/>
</dbReference>
<gene>
    <name evidence="3" type="ORF">SLEP1_g30461</name>
</gene>
<name>A0AAV5K8P5_9ROSI</name>
<sequence>MGSSAGGNIAYHAGLRAAEVVDELGPLRIRELILHQPFCGGGAQRRGSESRNLNDPVFPLIIMDKMWDLSLPAGADLDHEYCENENCTCILILDKYCNPTVEGGSKVLGKVKSEGWRVVVVGCEGDLLVDGQKELVKLMEVKGVEMVGHFAAGGYHGMEVFDVSRAKDMFVIMTGFLLSSKPVISPTSFP</sequence>
<evidence type="ECO:0000313" key="4">
    <source>
        <dbReference type="Proteomes" id="UP001054252"/>
    </source>
</evidence>
<accession>A0AAV5K8P5</accession>
<comment type="similarity">
    <text evidence="1">Belongs to the 'GDXG' lipolytic enzyme family.</text>
</comment>
<reference evidence="3 4" key="1">
    <citation type="journal article" date="2021" name="Commun. Biol.">
        <title>The genome of Shorea leprosula (Dipterocarpaceae) highlights the ecological relevance of drought in aseasonal tropical rainforests.</title>
        <authorList>
            <person name="Ng K.K.S."/>
            <person name="Kobayashi M.J."/>
            <person name="Fawcett J.A."/>
            <person name="Hatakeyama M."/>
            <person name="Paape T."/>
            <person name="Ng C.H."/>
            <person name="Ang C.C."/>
            <person name="Tnah L.H."/>
            <person name="Lee C.T."/>
            <person name="Nishiyama T."/>
            <person name="Sese J."/>
            <person name="O'Brien M.J."/>
            <person name="Copetti D."/>
            <person name="Mohd Noor M.I."/>
            <person name="Ong R.C."/>
            <person name="Putra M."/>
            <person name="Sireger I.Z."/>
            <person name="Indrioko S."/>
            <person name="Kosugi Y."/>
            <person name="Izuno A."/>
            <person name="Isagi Y."/>
            <person name="Lee S.L."/>
            <person name="Shimizu K.K."/>
        </authorList>
    </citation>
    <scope>NUCLEOTIDE SEQUENCE [LARGE SCALE GENOMIC DNA]</scope>
    <source>
        <strain evidence="3">214</strain>
    </source>
</reference>
<dbReference type="AlphaFoldDB" id="A0AAV5K8P5"/>
<organism evidence="3 4">
    <name type="scientific">Rubroshorea leprosula</name>
    <dbReference type="NCBI Taxonomy" id="152421"/>
    <lineage>
        <taxon>Eukaryota</taxon>
        <taxon>Viridiplantae</taxon>
        <taxon>Streptophyta</taxon>
        <taxon>Embryophyta</taxon>
        <taxon>Tracheophyta</taxon>
        <taxon>Spermatophyta</taxon>
        <taxon>Magnoliopsida</taxon>
        <taxon>eudicotyledons</taxon>
        <taxon>Gunneridae</taxon>
        <taxon>Pentapetalae</taxon>
        <taxon>rosids</taxon>
        <taxon>malvids</taxon>
        <taxon>Malvales</taxon>
        <taxon>Dipterocarpaceae</taxon>
        <taxon>Rubroshorea</taxon>
    </lineage>
</organism>
<keyword evidence="4" id="KW-1185">Reference proteome</keyword>
<evidence type="ECO:0000259" key="2">
    <source>
        <dbReference type="Pfam" id="PF07859"/>
    </source>
</evidence>
<protein>
    <recommendedName>
        <fullName evidence="2">Alpha/beta hydrolase fold-3 domain-containing protein</fullName>
    </recommendedName>
</protein>
<dbReference type="InterPro" id="IPR050466">
    <property type="entry name" value="Carboxylest/Gibb_receptor"/>
</dbReference>
<dbReference type="Gene3D" id="3.40.50.1820">
    <property type="entry name" value="alpha/beta hydrolase"/>
    <property type="match status" value="1"/>
</dbReference>
<proteinExistence type="inferred from homology"/>
<dbReference type="GO" id="GO:0016787">
    <property type="term" value="F:hydrolase activity"/>
    <property type="evidence" value="ECO:0007669"/>
    <property type="project" value="InterPro"/>
</dbReference>
<dbReference type="PANTHER" id="PTHR23024">
    <property type="entry name" value="ARYLACETAMIDE DEACETYLASE"/>
    <property type="match status" value="1"/>
</dbReference>
<feature type="domain" description="Alpha/beta hydrolase fold-3" evidence="2">
    <location>
        <begin position="1"/>
        <end position="158"/>
    </location>
</feature>
<dbReference type="InterPro" id="IPR013094">
    <property type="entry name" value="AB_hydrolase_3"/>
</dbReference>
<comment type="caution">
    <text evidence="3">The sequence shown here is derived from an EMBL/GenBank/DDBJ whole genome shotgun (WGS) entry which is preliminary data.</text>
</comment>
<dbReference type="PANTHER" id="PTHR23024:SF654">
    <property type="entry name" value="RECEPTOR GID1, PUTATIVE-RELATED"/>
    <property type="match status" value="1"/>
</dbReference>
<evidence type="ECO:0000313" key="3">
    <source>
        <dbReference type="EMBL" id="GKV20313.1"/>
    </source>
</evidence>